<dbReference type="FunFam" id="3.90.580.10:FF:000001">
    <property type="entry name" value="DNA primase"/>
    <property type="match status" value="1"/>
</dbReference>
<dbReference type="Gene3D" id="3.90.580.10">
    <property type="entry name" value="Zinc finger, CHC2-type domain"/>
    <property type="match status" value="1"/>
</dbReference>
<dbReference type="GO" id="GO:0000428">
    <property type="term" value="C:DNA-directed RNA polymerase complex"/>
    <property type="evidence" value="ECO:0007669"/>
    <property type="project" value="UniProtKB-KW"/>
</dbReference>
<organism evidence="17 18">
    <name type="scientific">Candidatus Weimeria bifida</name>
    <dbReference type="NCBI Taxonomy" id="2599074"/>
    <lineage>
        <taxon>Bacteria</taxon>
        <taxon>Bacillati</taxon>
        <taxon>Bacillota</taxon>
        <taxon>Clostridia</taxon>
        <taxon>Lachnospirales</taxon>
        <taxon>Lachnospiraceae</taxon>
        <taxon>Candidatus Weimeria</taxon>
    </lineage>
</organism>
<keyword evidence="4 12" id="KW-0548">Nucleotidyltransferase</keyword>
<keyword evidence="2 12" id="KW-0639">Primosome</keyword>
<dbReference type="InterPro" id="IPR034151">
    <property type="entry name" value="TOPRIM_DnaG_bac"/>
</dbReference>
<keyword evidence="18" id="KW-1185">Reference proteome</keyword>
<dbReference type="SMART" id="SM00400">
    <property type="entry name" value="ZnF_CHCC"/>
    <property type="match status" value="1"/>
</dbReference>
<dbReference type="Gene3D" id="3.40.1360.10">
    <property type="match status" value="1"/>
</dbReference>
<evidence type="ECO:0000259" key="16">
    <source>
        <dbReference type="PROSITE" id="PS50880"/>
    </source>
</evidence>
<evidence type="ECO:0000256" key="5">
    <source>
        <dbReference type="ARBA" id="ARBA00022705"/>
    </source>
</evidence>
<dbReference type="InterPro" id="IPR036977">
    <property type="entry name" value="DNA_primase_Znf_CHC2"/>
</dbReference>
<comment type="subunit">
    <text evidence="12">Monomer. Interacts with DnaB.</text>
</comment>
<keyword evidence="11 12" id="KW-0804">Transcription</keyword>
<evidence type="ECO:0000313" key="18">
    <source>
        <dbReference type="Proteomes" id="UP000460257"/>
    </source>
</evidence>
<dbReference type="PIRSF" id="PIRSF002811">
    <property type="entry name" value="DnaG"/>
    <property type="match status" value="1"/>
</dbReference>
<evidence type="ECO:0000256" key="14">
    <source>
        <dbReference type="PIRSR" id="PIRSR002811-1"/>
    </source>
</evidence>
<dbReference type="Pfam" id="PF08275">
    <property type="entry name" value="DNAG_N"/>
    <property type="match status" value="1"/>
</dbReference>
<dbReference type="GO" id="GO:0006269">
    <property type="term" value="P:DNA replication, synthesis of primer"/>
    <property type="evidence" value="ECO:0007669"/>
    <property type="project" value="UniProtKB-UniRule"/>
</dbReference>
<evidence type="ECO:0000256" key="9">
    <source>
        <dbReference type="ARBA" id="ARBA00022842"/>
    </source>
</evidence>
<feature type="zinc finger region" description="CHC2-type" evidence="12 14">
    <location>
        <begin position="39"/>
        <end position="63"/>
    </location>
</feature>
<dbReference type="Gene3D" id="1.10.860.10">
    <property type="entry name" value="DNAb Helicase, Chain A"/>
    <property type="match status" value="1"/>
</dbReference>
<reference evidence="17" key="1">
    <citation type="journal article" date="2020" name="Appl. Environ. Microbiol.">
        <title>Medium-Chain Fatty Acid Synthesis by 'Candidatus Weimeria bifida' gen. nov., sp. nov., and 'Candidatus Pseudoramibacter fermentans' sp. nov.</title>
        <authorList>
            <person name="Scarborough M.J."/>
            <person name="Myers K.S."/>
            <person name="Donohue T.J."/>
            <person name="Noguera D.R."/>
        </authorList>
    </citation>
    <scope>NUCLEOTIDE SEQUENCE</scope>
    <source>
        <strain evidence="17">LCO1.1</strain>
    </source>
</reference>
<evidence type="ECO:0000256" key="4">
    <source>
        <dbReference type="ARBA" id="ARBA00022695"/>
    </source>
</evidence>
<evidence type="ECO:0000256" key="10">
    <source>
        <dbReference type="ARBA" id="ARBA00023125"/>
    </source>
</evidence>
<dbReference type="InterPro" id="IPR030846">
    <property type="entry name" value="DnaG_bac"/>
</dbReference>
<dbReference type="InterPro" id="IPR013264">
    <property type="entry name" value="DNAG_N"/>
</dbReference>
<comment type="similarity">
    <text evidence="12 13">Belongs to the DnaG primase family.</text>
</comment>
<dbReference type="InterPro" id="IPR006171">
    <property type="entry name" value="TOPRIM_dom"/>
</dbReference>
<dbReference type="Pfam" id="PF01807">
    <property type="entry name" value="Zn_ribbon_DnaG"/>
    <property type="match status" value="1"/>
</dbReference>
<feature type="domain" description="Toprim" evidence="16">
    <location>
        <begin position="255"/>
        <end position="336"/>
    </location>
</feature>
<dbReference type="GO" id="GO:0003899">
    <property type="term" value="F:DNA-directed RNA polymerase activity"/>
    <property type="evidence" value="ECO:0007669"/>
    <property type="project" value="UniProtKB-UniRule"/>
</dbReference>
<evidence type="ECO:0000313" key="17">
    <source>
        <dbReference type="EMBL" id="MQN01555.1"/>
    </source>
</evidence>
<keyword evidence="6 12" id="KW-0479">Metal-binding</keyword>
<dbReference type="AlphaFoldDB" id="A0A6N7J0K2"/>
<dbReference type="Gene3D" id="3.90.980.10">
    <property type="entry name" value="DNA primase, catalytic core, N-terminal domain"/>
    <property type="match status" value="1"/>
</dbReference>
<dbReference type="PROSITE" id="PS50880">
    <property type="entry name" value="TOPRIM"/>
    <property type="match status" value="1"/>
</dbReference>
<evidence type="ECO:0000256" key="11">
    <source>
        <dbReference type="ARBA" id="ARBA00023163"/>
    </source>
</evidence>
<comment type="cofactor">
    <cofactor evidence="12 13 14">
        <name>Zn(2+)</name>
        <dbReference type="ChEBI" id="CHEBI:29105"/>
    </cofactor>
    <text evidence="12 13 14">Binds 1 zinc ion per monomer.</text>
</comment>
<dbReference type="Proteomes" id="UP000460257">
    <property type="component" value="Unassembled WGS sequence"/>
</dbReference>
<comment type="caution">
    <text evidence="17">The sequence shown here is derived from an EMBL/GenBank/DDBJ whole genome shotgun (WGS) entry which is preliminary data.</text>
</comment>
<comment type="domain">
    <text evidence="12">Contains an N-terminal zinc-binding domain, a central core domain that contains the primase activity, and a C-terminal DnaB-binding domain.</text>
</comment>
<dbReference type="GO" id="GO:0003677">
    <property type="term" value="F:DNA binding"/>
    <property type="evidence" value="ECO:0007669"/>
    <property type="project" value="UniProtKB-KW"/>
</dbReference>
<sequence>MSHYDQNTIEEVRRANDIVEVIGEYVPLKKSGSNYFGLCPFHSEKSPSFSVNPQRQMYHCFGCGASGTVYQFYENYLHMSFPEAVRALAQRAGITLKESADTPEQKRRRQRRDLLLAAQKEAAYYYYSLLHSDHGKACLAYFKKRGLSDKTMISFGLGYSDAFSDDLYRHLKKKGYKDDILKDTGLFTFDERGVRDKFFNRAMFPIMDQYSKVIGFGGRVMGDGQPKYLNSPETEIFDKSHTLYGLFLARRSRRGYFILCEGYMDVIALHQGGFDCAVASLGTSLTTGQVSVISRFTKDVYLSYDSDGAGIKAALRAIPMFRKEGITPRIIHMDPYKDPDEFIKAVGSNEYQKRIDEAENFFIFEIRQLQKNYDTTDPGMRTEFQREIAKKLCGFKEQLERDNYTDAVCKEFNIPVEAMRSLVKETAAQEIIKTSARARSRYSAGNQDPVRPHGKGPAAGTVDKSQSLLLSWVSYRPDLFEVVFKFLKPPDFQEGVLRSTAYEMYDQMQKSGIMNPAAIIDSFDEIEDQNVVSRIFHEYVRDLQATPKDERGRAFTQTLSRVVAKAYDERMNSLEATDVARFELVRQKNESLSEISKLHIPNA</sequence>
<dbReference type="EC" id="2.7.7.101" evidence="12"/>
<dbReference type="GO" id="GO:1990077">
    <property type="term" value="C:primosome complex"/>
    <property type="evidence" value="ECO:0007669"/>
    <property type="project" value="UniProtKB-KW"/>
</dbReference>
<dbReference type="SUPFAM" id="SSF56731">
    <property type="entry name" value="DNA primase core"/>
    <property type="match status" value="1"/>
</dbReference>
<dbReference type="GO" id="GO:0005737">
    <property type="term" value="C:cytoplasm"/>
    <property type="evidence" value="ECO:0007669"/>
    <property type="project" value="TreeGrafter"/>
</dbReference>
<evidence type="ECO:0000256" key="6">
    <source>
        <dbReference type="ARBA" id="ARBA00022723"/>
    </source>
</evidence>
<evidence type="ECO:0000256" key="2">
    <source>
        <dbReference type="ARBA" id="ARBA00022515"/>
    </source>
</evidence>
<gene>
    <name evidence="12" type="primary">dnaG</name>
    <name evidence="17" type="ORF">FRC54_06450</name>
</gene>
<evidence type="ECO:0000256" key="15">
    <source>
        <dbReference type="SAM" id="MobiDB-lite"/>
    </source>
</evidence>
<keyword evidence="3 12" id="KW-0808">Transferase</keyword>
<evidence type="ECO:0000256" key="13">
    <source>
        <dbReference type="PIRNR" id="PIRNR002811"/>
    </source>
</evidence>
<proteinExistence type="inferred from homology"/>
<protein>
    <recommendedName>
        <fullName evidence="12 13">DNA primase</fullName>
        <ecNumber evidence="12">2.7.7.101</ecNumber>
    </recommendedName>
</protein>
<keyword evidence="8 12" id="KW-0862">Zinc</keyword>
<dbReference type="HAMAP" id="MF_00974">
    <property type="entry name" value="DNA_primase_DnaG"/>
    <property type="match status" value="1"/>
</dbReference>
<keyword evidence="5 12" id="KW-0235">DNA replication</keyword>
<comment type="function">
    <text evidence="12 13">RNA polymerase that catalyzes the synthesis of short RNA molecules used as primers for DNA polymerase during DNA replication.</text>
</comment>
<keyword evidence="9" id="KW-0460">Magnesium</keyword>
<dbReference type="PANTHER" id="PTHR30313">
    <property type="entry name" value="DNA PRIMASE"/>
    <property type="match status" value="1"/>
</dbReference>
<keyword evidence="7 12" id="KW-0863">Zinc-finger</keyword>
<evidence type="ECO:0000256" key="12">
    <source>
        <dbReference type="HAMAP-Rule" id="MF_00974"/>
    </source>
</evidence>
<dbReference type="InterPro" id="IPR050219">
    <property type="entry name" value="DnaG_primase"/>
</dbReference>
<dbReference type="SUPFAM" id="SSF57783">
    <property type="entry name" value="Zinc beta-ribbon"/>
    <property type="match status" value="1"/>
</dbReference>
<keyword evidence="1 12" id="KW-0240">DNA-directed RNA polymerase</keyword>
<dbReference type="InterPro" id="IPR016136">
    <property type="entry name" value="DNA_helicase_N/primase_C"/>
</dbReference>
<dbReference type="GO" id="GO:0008270">
    <property type="term" value="F:zinc ion binding"/>
    <property type="evidence" value="ECO:0007669"/>
    <property type="project" value="UniProtKB-UniRule"/>
</dbReference>
<name>A0A6N7J0K2_9FIRM</name>
<evidence type="ECO:0000256" key="8">
    <source>
        <dbReference type="ARBA" id="ARBA00022833"/>
    </source>
</evidence>
<dbReference type="PANTHER" id="PTHR30313:SF2">
    <property type="entry name" value="DNA PRIMASE"/>
    <property type="match status" value="1"/>
</dbReference>
<dbReference type="NCBIfam" id="TIGR01391">
    <property type="entry name" value="dnaG"/>
    <property type="match status" value="1"/>
</dbReference>
<accession>A0A6N7J0K2</accession>
<evidence type="ECO:0000256" key="7">
    <source>
        <dbReference type="ARBA" id="ARBA00022771"/>
    </source>
</evidence>
<evidence type="ECO:0000256" key="1">
    <source>
        <dbReference type="ARBA" id="ARBA00022478"/>
    </source>
</evidence>
<keyword evidence="10 12" id="KW-0238">DNA-binding</keyword>
<dbReference type="InterPro" id="IPR037068">
    <property type="entry name" value="DNA_primase_core_N_sf"/>
</dbReference>
<comment type="catalytic activity">
    <reaction evidence="12">
        <text>ssDNA + n NTP = ssDNA/pppN(pN)n-1 hybrid + (n-1) diphosphate.</text>
        <dbReference type="EC" id="2.7.7.101"/>
    </reaction>
</comment>
<dbReference type="CDD" id="cd03364">
    <property type="entry name" value="TOPRIM_DnaG_primases"/>
    <property type="match status" value="1"/>
</dbReference>
<feature type="region of interest" description="Disordered" evidence="15">
    <location>
        <begin position="438"/>
        <end position="461"/>
    </location>
</feature>
<dbReference type="SMART" id="SM00493">
    <property type="entry name" value="TOPRIM"/>
    <property type="match status" value="1"/>
</dbReference>
<dbReference type="InterPro" id="IPR002694">
    <property type="entry name" value="Znf_CHC2"/>
</dbReference>
<dbReference type="InterPro" id="IPR006295">
    <property type="entry name" value="DNA_primase_DnaG"/>
</dbReference>
<dbReference type="Pfam" id="PF13155">
    <property type="entry name" value="Toprim_2"/>
    <property type="match status" value="1"/>
</dbReference>
<evidence type="ECO:0000256" key="3">
    <source>
        <dbReference type="ARBA" id="ARBA00022679"/>
    </source>
</evidence>
<dbReference type="EMBL" id="VOGC01000006">
    <property type="protein sequence ID" value="MQN01555.1"/>
    <property type="molecule type" value="Genomic_DNA"/>
</dbReference>